<keyword evidence="1" id="KW-0472">Membrane</keyword>
<dbReference type="EMBL" id="JABCRI010000001">
    <property type="protein sequence ID" value="KAF8412201.1"/>
    <property type="molecule type" value="Genomic_DNA"/>
</dbReference>
<organism evidence="3 4">
    <name type="scientific">Tetracentron sinense</name>
    <name type="common">Spur-leaf</name>
    <dbReference type="NCBI Taxonomy" id="13715"/>
    <lineage>
        <taxon>Eukaryota</taxon>
        <taxon>Viridiplantae</taxon>
        <taxon>Streptophyta</taxon>
        <taxon>Embryophyta</taxon>
        <taxon>Tracheophyta</taxon>
        <taxon>Spermatophyta</taxon>
        <taxon>Magnoliopsida</taxon>
        <taxon>Trochodendrales</taxon>
        <taxon>Trochodendraceae</taxon>
        <taxon>Tetracentron</taxon>
    </lineage>
</organism>
<dbReference type="InterPro" id="IPR032456">
    <property type="entry name" value="Peptidase_M48_N"/>
</dbReference>
<dbReference type="Pfam" id="PF16491">
    <property type="entry name" value="Peptidase_M48_N"/>
    <property type="match status" value="1"/>
</dbReference>
<comment type="caution">
    <text evidence="3">The sequence shown here is derived from an EMBL/GenBank/DDBJ whole genome shotgun (WGS) entry which is preliminary data.</text>
</comment>
<name>A0A835DQJ8_TETSI</name>
<accession>A0A835DQJ8</accession>
<keyword evidence="1" id="KW-1133">Transmembrane helix</keyword>
<evidence type="ECO:0000259" key="2">
    <source>
        <dbReference type="Pfam" id="PF16491"/>
    </source>
</evidence>
<evidence type="ECO:0000256" key="1">
    <source>
        <dbReference type="SAM" id="Phobius"/>
    </source>
</evidence>
<gene>
    <name evidence="3" type="ORF">HHK36_000161</name>
</gene>
<feature type="domain" description="CAAX prenyl protease 1 N-terminal" evidence="2">
    <location>
        <begin position="51"/>
        <end position="88"/>
    </location>
</feature>
<proteinExistence type="predicted"/>
<protein>
    <recommendedName>
        <fullName evidence="2">CAAX prenyl protease 1 N-terminal domain-containing protein</fullName>
    </recommendedName>
</protein>
<dbReference type="AlphaFoldDB" id="A0A835DQJ8"/>
<sequence>MWWRKVERLRFELHLVELSSILVSLDGSSLGNPSGANIVACSTLEMPSVPFYFQIFMQITELPFSLYSTFVIEARHGFNKVCILAWIFFVSALYASILFWHAISAFESLDYSFACSANTTAILLGHAQRNHPFYLTWTPNCGCTHCNNTG</sequence>
<keyword evidence="1" id="KW-0812">Transmembrane</keyword>
<keyword evidence="4" id="KW-1185">Reference proteome</keyword>
<evidence type="ECO:0000313" key="4">
    <source>
        <dbReference type="Proteomes" id="UP000655225"/>
    </source>
</evidence>
<feature type="transmembrane region" description="Helical" evidence="1">
    <location>
        <begin position="83"/>
        <end position="103"/>
    </location>
</feature>
<dbReference type="Proteomes" id="UP000655225">
    <property type="component" value="Unassembled WGS sequence"/>
</dbReference>
<reference evidence="3 4" key="1">
    <citation type="submission" date="2020-04" db="EMBL/GenBank/DDBJ databases">
        <title>Plant Genome Project.</title>
        <authorList>
            <person name="Zhang R.-G."/>
        </authorList>
    </citation>
    <scope>NUCLEOTIDE SEQUENCE [LARGE SCALE GENOMIC DNA]</scope>
    <source>
        <strain evidence="3">YNK0</strain>
        <tissue evidence="3">Leaf</tissue>
    </source>
</reference>
<dbReference type="OrthoDB" id="1741490at2759"/>
<evidence type="ECO:0000313" key="3">
    <source>
        <dbReference type="EMBL" id="KAF8412201.1"/>
    </source>
</evidence>